<dbReference type="PANTHER" id="PTHR30023:SF0">
    <property type="entry name" value="PENICILLIN-SENSITIVE CARBOXYPEPTIDASE A"/>
    <property type="match status" value="1"/>
</dbReference>
<dbReference type="PANTHER" id="PTHR30023">
    <property type="entry name" value="D-ALANYL-D-ALANINE CARBOXYPEPTIDASE"/>
    <property type="match status" value="1"/>
</dbReference>
<dbReference type="InterPro" id="IPR000667">
    <property type="entry name" value="Peptidase_S13"/>
</dbReference>
<dbReference type="Pfam" id="PF02113">
    <property type="entry name" value="Peptidase_S13"/>
    <property type="match status" value="1"/>
</dbReference>
<keyword evidence="5" id="KW-1185">Reference proteome</keyword>
<keyword evidence="4" id="KW-0645">Protease</keyword>
<gene>
    <name evidence="4" type="primary">dacB</name>
    <name evidence="4" type="ORF">GON04_25950</name>
</gene>
<comment type="caution">
    <text evidence="4">The sequence shown here is derived from an EMBL/GenBank/DDBJ whole genome shotgun (WGS) entry which is preliminary data.</text>
</comment>
<dbReference type="GO" id="GO:0006508">
    <property type="term" value="P:proteolysis"/>
    <property type="evidence" value="ECO:0007669"/>
    <property type="project" value="InterPro"/>
</dbReference>
<dbReference type="GO" id="GO:0009002">
    <property type="term" value="F:serine-type D-Ala-D-Ala carboxypeptidase activity"/>
    <property type="evidence" value="ECO:0007669"/>
    <property type="project" value="UniProtKB-EC"/>
</dbReference>
<sequence>MRVLPLLAVLLAATAAWAQPLPPEVDAALAQARLPRDAVTLLVTDVDPAQPPRLSHRAEVPVNPASIAKLATTMAALELLGPAYTWTTPVLTDGPIAGGTLQGNLYLQGSGDPKLVLERLWLLLRRVRALGIDRVAGDIVLDHGAFAPVSTDPSSFDGEPLRPYNATPDGLLLNFKSVLLTLVPQTDGRARLLVEPPLAGVRWPSTVPLVLGECGDWRSTLKADFTDPLRPRLAGSYPAACGERGWPLAFADPASYATRAVAGLWAEVGGRVGGVVRDGRVPATATQLAVSVSPPLSEVVRDINKYSNNVMAQQLFLTLGLQGQGPATREGARETLRAWWRDRIGPDLPAFDNGSGLSRDERITAQQLARLLQYTWASPLMPELAASLPAVGTDGTLRRTRTPVGAHLKSGSLRDVQGVAGYVDGAGGRRYVVVAIANHPNAAGFRPAVEALLAWAGRER</sequence>
<dbReference type="EMBL" id="WSEL01000011">
    <property type="protein sequence ID" value="MVQ32923.1"/>
    <property type="molecule type" value="Genomic_DNA"/>
</dbReference>
<protein>
    <submittedName>
        <fullName evidence="4">D-alanyl-D-alanine carboxypeptidase/D-alanyl-D-alanine-endopeptidase</fullName>
        <ecNumber evidence="4">3.4.16.4</ecNumber>
    </submittedName>
</protein>
<proteinExistence type="inferred from homology"/>
<dbReference type="Gene3D" id="3.50.80.20">
    <property type="entry name" value="D-Ala-D-Ala carboxypeptidase C, peptidase S13"/>
    <property type="match status" value="1"/>
</dbReference>
<dbReference type="Gene3D" id="3.40.710.10">
    <property type="entry name" value="DD-peptidase/beta-lactamase superfamily"/>
    <property type="match status" value="1"/>
</dbReference>
<comment type="similarity">
    <text evidence="1">Belongs to the peptidase S13 family.</text>
</comment>
<reference evidence="4 5" key="1">
    <citation type="submission" date="2019-12" db="EMBL/GenBank/DDBJ databases">
        <authorList>
            <person name="Huq M.A."/>
        </authorList>
    </citation>
    <scope>NUCLEOTIDE SEQUENCE [LARGE SCALE GENOMIC DNA]</scope>
    <source>
        <strain evidence="4 5">MAH-25</strain>
    </source>
</reference>
<dbReference type="GO" id="GO:0000270">
    <property type="term" value="P:peptidoglycan metabolic process"/>
    <property type="evidence" value="ECO:0007669"/>
    <property type="project" value="TreeGrafter"/>
</dbReference>
<dbReference type="EC" id="3.4.16.4" evidence="4"/>
<dbReference type="InterPro" id="IPR012338">
    <property type="entry name" value="Beta-lactam/transpept-like"/>
</dbReference>
<keyword evidence="4" id="KW-0121">Carboxypeptidase</keyword>
<name>A0A6N8J3T5_9BURK</name>
<dbReference type="PRINTS" id="PR00922">
    <property type="entry name" value="DADACBPTASE3"/>
</dbReference>
<keyword evidence="2 4" id="KW-0378">Hydrolase</keyword>
<feature type="signal peptide" evidence="3">
    <location>
        <begin position="1"/>
        <end position="18"/>
    </location>
</feature>
<dbReference type="NCBIfam" id="TIGR00666">
    <property type="entry name" value="PBP4"/>
    <property type="match status" value="1"/>
</dbReference>
<evidence type="ECO:0000313" key="4">
    <source>
        <dbReference type="EMBL" id="MVQ32923.1"/>
    </source>
</evidence>
<evidence type="ECO:0000256" key="2">
    <source>
        <dbReference type="ARBA" id="ARBA00022801"/>
    </source>
</evidence>
<organism evidence="4 5">
    <name type="scientific">Ramlibacter pinisoli</name>
    <dbReference type="NCBI Taxonomy" id="2682844"/>
    <lineage>
        <taxon>Bacteria</taxon>
        <taxon>Pseudomonadati</taxon>
        <taxon>Pseudomonadota</taxon>
        <taxon>Betaproteobacteria</taxon>
        <taxon>Burkholderiales</taxon>
        <taxon>Comamonadaceae</taxon>
        <taxon>Ramlibacter</taxon>
    </lineage>
</organism>
<dbReference type="AlphaFoldDB" id="A0A6N8J3T5"/>
<dbReference type="SUPFAM" id="SSF56601">
    <property type="entry name" value="beta-lactamase/transpeptidase-like"/>
    <property type="match status" value="1"/>
</dbReference>
<feature type="chain" id="PRO_5026711983" evidence="3">
    <location>
        <begin position="19"/>
        <end position="460"/>
    </location>
</feature>
<keyword evidence="3" id="KW-0732">Signal</keyword>
<dbReference type="Proteomes" id="UP000469385">
    <property type="component" value="Unassembled WGS sequence"/>
</dbReference>
<dbReference type="RefSeq" id="WP_157401023.1">
    <property type="nucleotide sequence ID" value="NZ_WSEL01000011.1"/>
</dbReference>
<evidence type="ECO:0000313" key="5">
    <source>
        <dbReference type="Proteomes" id="UP000469385"/>
    </source>
</evidence>
<evidence type="ECO:0000256" key="3">
    <source>
        <dbReference type="SAM" id="SignalP"/>
    </source>
</evidence>
<evidence type="ECO:0000256" key="1">
    <source>
        <dbReference type="ARBA" id="ARBA00006096"/>
    </source>
</evidence>
<accession>A0A6N8J3T5</accession>